<organism evidence="1">
    <name type="scientific">marine sediment metagenome</name>
    <dbReference type="NCBI Taxonomy" id="412755"/>
    <lineage>
        <taxon>unclassified sequences</taxon>
        <taxon>metagenomes</taxon>
        <taxon>ecological metagenomes</taxon>
    </lineage>
</organism>
<dbReference type="AlphaFoldDB" id="X1L9M7"/>
<accession>X1L9M7</accession>
<reference evidence="1" key="1">
    <citation type="journal article" date="2014" name="Front. Microbiol.">
        <title>High frequency of phylogenetically diverse reductive dehalogenase-homologous genes in deep subseafloor sedimentary metagenomes.</title>
        <authorList>
            <person name="Kawai M."/>
            <person name="Futagami T."/>
            <person name="Toyoda A."/>
            <person name="Takaki Y."/>
            <person name="Nishi S."/>
            <person name="Hori S."/>
            <person name="Arai W."/>
            <person name="Tsubouchi T."/>
            <person name="Morono Y."/>
            <person name="Uchiyama I."/>
            <person name="Ito T."/>
            <person name="Fujiyama A."/>
            <person name="Inagaki F."/>
            <person name="Takami H."/>
        </authorList>
    </citation>
    <scope>NUCLEOTIDE SEQUENCE</scope>
    <source>
        <strain evidence="1">Expedition CK06-06</strain>
    </source>
</reference>
<protein>
    <submittedName>
        <fullName evidence="1">Uncharacterized protein</fullName>
    </submittedName>
</protein>
<sequence>MQARFLQTGEEKKWYDLMDEEFSESFTQLSDYRPQSHIVVEESNRFIGGMELIIDEPEQVFLFN</sequence>
<evidence type="ECO:0000313" key="1">
    <source>
        <dbReference type="EMBL" id="GAI16007.1"/>
    </source>
</evidence>
<feature type="non-terminal residue" evidence="1">
    <location>
        <position position="64"/>
    </location>
</feature>
<gene>
    <name evidence="1" type="ORF">S06H3_09437</name>
</gene>
<name>X1L9M7_9ZZZZ</name>
<dbReference type="EMBL" id="BARV01004161">
    <property type="protein sequence ID" value="GAI16007.1"/>
    <property type="molecule type" value="Genomic_DNA"/>
</dbReference>
<proteinExistence type="predicted"/>
<comment type="caution">
    <text evidence="1">The sequence shown here is derived from an EMBL/GenBank/DDBJ whole genome shotgun (WGS) entry which is preliminary data.</text>
</comment>